<sequence length="155" mass="17426">MTNYKAVGSVPPGSVDTDVAERAYRRVRDYLNRHPSQPDVIEIKMEHGEPTLVLPRQAVVMFAQILTQLAAGQGVSVVPSHAELTTQQAANLLNVSRPFLIGLLDSGEIPHRKVGRHRRIRLADLQTYQRRDDAERRQAADDLSELTQDLGFYEK</sequence>
<dbReference type="NCBIfam" id="TIGR01764">
    <property type="entry name" value="excise"/>
    <property type="match status" value="1"/>
</dbReference>
<proteinExistence type="predicted"/>
<feature type="domain" description="Helix-turn-helix" evidence="1">
    <location>
        <begin position="84"/>
        <end position="131"/>
    </location>
</feature>
<dbReference type="OrthoDB" id="26212at2"/>
<accession>A0A543AYG8</accession>
<reference evidence="2 3" key="1">
    <citation type="submission" date="2019-06" db="EMBL/GenBank/DDBJ databases">
        <title>Sequencing the genomes of 1000 actinobacteria strains.</title>
        <authorList>
            <person name="Klenk H.-P."/>
        </authorList>
    </citation>
    <scope>NUCLEOTIDE SEQUENCE [LARGE SCALE GENOMIC DNA]</scope>
    <source>
        <strain evidence="2 3">DSM 45928</strain>
    </source>
</reference>
<dbReference type="GO" id="GO:0003677">
    <property type="term" value="F:DNA binding"/>
    <property type="evidence" value="ECO:0007669"/>
    <property type="project" value="InterPro"/>
</dbReference>
<dbReference type="AlphaFoldDB" id="A0A543AYG8"/>
<dbReference type="RefSeq" id="WP_142040762.1">
    <property type="nucleotide sequence ID" value="NZ_JBHTGS010000001.1"/>
</dbReference>
<dbReference type="InParanoid" id="A0A543AYG8"/>
<dbReference type="Pfam" id="PF12728">
    <property type="entry name" value="HTH_17"/>
    <property type="match status" value="1"/>
</dbReference>
<gene>
    <name evidence="2" type="ORF">FB566_3172</name>
</gene>
<evidence type="ECO:0000259" key="1">
    <source>
        <dbReference type="Pfam" id="PF12728"/>
    </source>
</evidence>
<dbReference type="SUPFAM" id="SSF46955">
    <property type="entry name" value="Putative DNA-binding domain"/>
    <property type="match status" value="1"/>
</dbReference>
<evidence type="ECO:0000313" key="3">
    <source>
        <dbReference type="Proteomes" id="UP000317043"/>
    </source>
</evidence>
<dbReference type="EMBL" id="VFOW01000001">
    <property type="protein sequence ID" value="TQL77613.1"/>
    <property type="molecule type" value="Genomic_DNA"/>
</dbReference>
<keyword evidence="3" id="KW-1185">Reference proteome</keyword>
<dbReference type="InterPro" id="IPR041657">
    <property type="entry name" value="HTH_17"/>
</dbReference>
<comment type="caution">
    <text evidence="2">The sequence shown here is derived from an EMBL/GenBank/DDBJ whole genome shotgun (WGS) entry which is preliminary data.</text>
</comment>
<protein>
    <submittedName>
        <fullName evidence="2">Excisionase family DNA binding protein</fullName>
    </submittedName>
</protein>
<dbReference type="InterPro" id="IPR009061">
    <property type="entry name" value="DNA-bd_dom_put_sf"/>
</dbReference>
<evidence type="ECO:0000313" key="2">
    <source>
        <dbReference type="EMBL" id="TQL77613.1"/>
    </source>
</evidence>
<dbReference type="Proteomes" id="UP000317043">
    <property type="component" value="Unassembled WGS sequence"/>
</dbReference>
<name>A0A543AYG8_9ACTN</name>
<organism evidence="2 3">
    <name type="scientific">Stackebrandtia endophytica</name>
    <dbReference type="NCBI Taxonomy" id="1496996"/>
    <lineage>
        <taxon>Bacteria</taxon>
        <taxon>Bacillati</taxon>
        <taxon>Actinomycetota</taxon>
        <taxon>Actinomycetes</taxon>
        <taxon>Glycomycetales</taxon>
        <taxon>Glycomycetaceae</taxon>
        <taxon>Stackebrandtia</taxon>
    </lineage>
</organism>
<dbReference type="InterPro" id="IPR010093">
    <property type="entry name" value="SinI_DNA-bd"/>
</dbReference>